<dbReference type="AlphaFoldDB" id="C0GID6"/>
<dbReference type="Proteomes" id="UP000006443">
    <property type="component" value="Unassembled WGS sequence"/>
</dbReference>
<protein>
    <submittedName>
        <fullName evidence="1">Methyltransferase-related protein</fullName>
    </submittedName>
</protein>
<organism evidence="1 2">
    <name type="scientific">Dethiobacter alkaliphilus AHT 1</name>
    <dbReference type="NCBI Taxonomy" id="555088"/>
    <lineage>
        <taxon>Bacteria</taxon>
        <taxon>Bacillati</taxon>
        <taxon>Bacillota</taxon>
        <taxon>Dethiobacteria</taxon>
        <taxon>Dethiobacterales</taxon>
        <taxon>Dethiobacteraceae</taxon>
        <taxon>Dethiobacter</taxon>
    </lineage>
</organism>
<sequence length="212" mass="24491">MTNCLLCETKSIHQIEAAAPGYYHCRECDLIFLAPKFRLDAEQEKEHYETHNNTLDNPGYVQMFEKFISNAVLPYVYPNGRALDFGCGPGQVLQVLLERRGFRTDVYDPYYAPQEPQGPYRLVTSTEALEHVYEPGKVWQKLLLLLEAGGTLAVMTNFHQGPEAFVNWWYRRDPTHVTFFSEDTFAWLAKQQGLKILYSDGKKTITLKKQDE</sequence>
<gene>
    <name evidence="1" type="ORF">DealDRAFT_2245</name>
</gene>
<keyword evidence="1" id="KW-0808">Transferase</keyword>
<accession>C0GID6</accession>
<dbReference type="Pfam" id="PF13489">
    <property type="entry name" value="Methyltransf_23"/>
    <property type="match status" value="1"/>
</dbReference>
<evidence type="ECO:0000313" key="1">
    <source>
        <dbReference type="EMBL" id="EEG76984.1"/>
    </source>
</evidence>
<reference evidence="1 2" key="1">
    <citation type="submission" date="2009-02" db="EMBL/GenBank/DDBJ databases">
        <title>Sequencing of the draft genome and assembly of Dethiobacter alkaliphilus AHT 1.</title>
        <authorList>
            <consortium name="US DOE Joint Genome Institute (JGI-PGF)"/>
            <person name="Lucas S."/>
            <person name="Copeland A."/>
            <person name="Lapidus A."/>
            <person name="Glavina del Rio T."/>
            <person name="Dalin E."/>
            <person name="Tice H."/>
            <person name="Bruce D."/>
            <person name="Goodwin L."/>
            <person name="Pitluck S."/>
            <person name="Larimer F."/>
            <person name="Land M.L."/>
            <person name="Hauser L."/>
            <person name="Muyzer G."/>
        </authorList>
    </citation>
    <scope>NUCLEOTIDE SEQUENCE [LARGE SCALE GENOMIC DNA]</scope>
    <source>
        <strain evidence="1 2">AHT 1</strain>
    </source>
</reference>
<dbReference type="RefSeq" id="WP_008517462.1">
    <property type="nucleotide sequence ID" value="NZ_ACJM01000011.1"/>
</dbReference>
<name>C0GID6_DETAL</name>
<keyword evidence="1" id="KW-0489">Methyltransferase</keyword>
<dbReference type="eggNOG" id="COG2227">
    <property type="taxonomic scope" value="Bacteria"/>
</dbReference>
<dbReference type="GO" id="GO:0032259">
    <property type="term" value="P:methylation"/>
    <property type="evidence" value="ECO:0007669"/>
    <property type="project" value="UniProtKB-KW"/>
</dbReference>
<dbReference type="STRING" id="555088.DealDRAFT_2245"/>
<keyword evidence="2" id="KW-1185">Reference proteome</keyword>
<dbReference type="EMBL" id="ACJM01000011">
    <property type="protein sequence ID" value="EEG76984.1"/>
    <property type="molecule type" value="Genomic_DNA"/>
</dbReference>
<dbReference type="GO" id="GO:0008168">
    <property type="term" value="F:methyltransferase activity"/>
    <property type="evidence" value="ECO:0007669"/>
    <property type="project" value="UniProtKB-KW"/>
</dbReference>
<evidence type="ECO:0000313" key="2">
    <source>
        <dbReference type="Proteomes" id="UP000006443"/>
    </source>
</evidence>
<proteinExistence type="predicted"/>
<dbReference type="SUPFAM" id="SSF53335">
    <property type="entry name" value="S-adenosyl-L-methionine-dependent methyltransferases"/>
    <property type="match status" value="1"/>
</dbReference>
<dbReference type="InterPro" id="IPR029063">
    <property type="entry name" value="SAM-dependent_MTases_sf"/>
</dbReference>
<dbReference type="OrthoDB" id="9816564at2"/>
<dbReference type="Gene3D" id="3.40.50.150">
    <property type="entry name" value="Vaccinia Virus protein VP39"/>
    <property type="match status" value="2"/>
</dbReference>
<comment type="caution">
    <text evidence="1">The sequence shown here is derived from an EMBL/GenBank/DDBJ whole genome shotgun (WGS) entry which is preliminary data.</text>
</comment>